<gene>
    <name evidence="1" type="ORF">HNQ61_002012</name>
</gene>
<comment type="caution">
    <text evidence="1">The sequence shown here is derived from an EMBL/GenBank/DDBJ whole genome shotgun (WGS) entry which is preliminary data.</text>
</comment>
<sequence>MSDEPQESIAVCSWNGEVPVSGHLAVVNHGRWTCYTQTGRAVPDGRAVMLQV</sequence>
<dbReference type="EMBL" id="JACHIA010000004">
    <property type="protein sequence ID" value="MBB6070393.1"/>
    <property type="molecule type" value="Genomic_DNA"/>
</dbReference>
<protein>
    <submittedName>
        <fullName evidence="1">Uncharacterized protein</fullName>
    </submittedName>
</protein>
<reference evidence="1 2" key="1">
    <citation type="submission" date="2020-08" db="EMBL/GenBank/DDBJ databases">
        <title>Genomic Encyclopedia of Type Strains, Phase IV (KMG-IV): sequencing the most valuable type-strain genomes for metagenomic binning, comparative biology and taxonomic classification.</title>
        <authorList>
            <person name="Goeker M."/>
        </authorList>
    </citation>
    <scope>NUCLEOTIDE SEQUENCE [LARGE SCALE GENOMIC DNA]</scope>
    <source>
        <strain evidence="1 2">DSM 29007</strain>
    </source>
</reference>
<name>A0A841GWX1_9BACT</name>
<keyword evidence="2" id="KW-1185">Reference proteome</keyword>
<evidence type="ECO:0000313" key="2">
    <source>
        <dbReference type="Proteomes" id="UP000582837"/>
    </source>
</evidence>
<organism evidence="1 2">
    <name type="scientific">Longimicrobium terrae</name>
    <dbReference type="NCBI Taxonomy" id="1639882"/>
    <lineage>
        <taxon>Bacteria</taxon>
        <taxon>Pseudomonadati</taxon>
        <taxon>Gemmatimonadota</taxon>
        <taxon>Longimicrobiia</taxon>
        <taxon>Longimicrobiales</taxon>
        <taxon>Longimicrobiaceae</taxon>
        <taxon>Longimicrobium</taxon>
    </lineage>
</organism>
<accession>A0A841GWX1</accession>
<evidence type="ECO:0000313" key="1">
    <source>
        <dbReference type="EMBL" id="MBB6070393.1"/>
    </source>
</evidence>
<dbReference type="Proteomes" id="UP000582837">
    <property type="component" value="Unassembled WGS sequence"/>
</dbReference>
<proteinExistence type="predicted"/>
<dbReference type="AlphaFoldDB" id="A0A841GWX1"/>